<protein>
    <submittedName>
        <fullName evidence="4">Hippurate hydrolase</fullName>
    </submittedName>
</protein>
<dbReference type="Proteomes" id="UP000199677">
    <property type="component" value="Unassembled WGS sequence"/>
</dbReference>
<dbReference type="InterPro" id="IPR011650">
    <property type="entry name" value="Peptidase_M20_dimer"/>
</dbReference>
<dbReference type="GO" id="GO:0046872">
    <property type="term" value="F:metal ion binding"/>
    <property type="evidence" value="ECO:0007669"/>
    <property type="project" value="UniProtKB-KW"/>
</dbReference>
<name>A0A1H0DQI4_9GAMM</name>
<feature type="binding site" evidence="2">
    <location>
        <position position="167"/>
    </location>
    <ligand>
        <name>Mn(2+)</name>
        <dbReference type="ChEBI" id="CHEBI:29035"/>
        <label>2</label>
    </ligand>
</feature>
<evidence type="ECO:0000256" key="1">
    <source>
        <dbReference type="ARBA" id="ARBA00022801"/>
    </source>
</evidence>
<dbReference type="GO" id="GO:0016787">
    <property type="term" value="F:hydrolase activity"/>
    <property type="evidence" value="ECO:0007669"/>
    <property type="project" value="UniProtKB-KW"/>
</dbReference>
<keyword evidence="5" id="KW-1185">Reference proteome</keyword>
<dbReference type="Gene3D" id="3.40.630.10">
    <property type="entry name" value="Zn peptidases"/>
    <property type="match status" value="1"/>
</dbReference>
<keyword evidence="2" id="KW-0479">Metal-binding</keyword>
<dbReference type="RefSeq" id="WP_089706031.1">
    <property type="nucleotide sequence ID" value="NZ_FNII01000007.1"/>
</dbReference>
<evidence type="ECO:0000259" key="3">
    <source>
        <dbReference type="Pfam" id="PF07687"/>
    </source>
</evidence>
<dbReference type="SUPFAM" id="SSF55031">
    <property type="entry name" value="Bacterial exopeptidase dimerisation domain"/>
    <property type="match status" value="1"/>
</dbReference>
<evidence type="ECO:0000313" key="5">
    <source>
        <dbReference type="Proteomes" id="UP000199677"/>
    </source>
</evidence>
<dbReference type="PANTHER" id="PTHR11014">
    <property type="entry name" value="PEPTIDASE M20 FAMILY MEMBER"/>
    <property type="match status" value="1"/>
</dbReference>
<dbReference type="CDD" id="cd05666">
    <property type="entry name" value="M20_Acy1-like"/>
    <property type="match status" value="1"/>
</dbReference>
<proteinExistence type="predicted"/>
<dbReference type="OrthoDB" id="9777385at2"/>
<feature type="binding site" evidence="2">
    <location>
        <position position="108"/>
    </location>
    <ligand>
        <name>Mn(2+)</name>
        <dbReference type="ChEBI" id="CHEBI:29035"/>
        <label>2</label>
    </ligand>
</feature>
<dbReference type="Gene3D" id="3.30.70.360">
    <property type="match status" value="1"/>
</dbReference>
<dbReference type="AlphaFoldDB" id="A0A1H0DQI4"/>
<dbReference type="PIRSF" id="PIRSF005962">
    <property type="entry name" value="Pept_M20D_amidohydro"/>
    <property type="match status" value="1"/>
</dbReference>
<keyword evidence="2" id="KW-0464">Manganese</keyword>
<dbReference type="EMBL" id="FNII01000007">
    <property type="protein sequence ID" value="SDN72316.1"/>
    <property type="molecule type" value="Genomic_DNA"/>
</dbReference>
<dbReference type="Pfam" id="PF01546">
    <property type="entry name" value="Peptidase_M20"/>
    <property type="match status" value="1"/>
</dbReference>
<dbReference type="NCBIfam" id="TIGR01891">
    <property type="entry name" value="amidohydrolases"/>
    <property type="match status" value="1"/>
</dbReference>
<keyword evidence="1 4" id="KW-0378">Hydrolase</keyword>
<reference evidence="5" key="1">
    <citation type="submission" date="2016-10" db="EMBL/GenBank/DDBJ databases">
        <authorList>
            <person name="Varghese N."/>
            <person name="Submissions S."/>
        </authorList>
    </citation>
    <scope>NUCLEOTIDE SEQUENCE [LARGE SCALE GENOMIC DNA]</scope>
    <source>
        <strain evidence="5">CGMCC 1.6494</strain>
    </source>
</reference>
<gene>
    <name evidence="4" type="ORF">SAMN04487951_107213</name>
</gene>
<accession>A0A1H0DQI4</accession>
<feature type="domain" description="Peptidase M20 dimerisation" evidence="3">
    <location>
        <begin position="192"/>
        <end position="285"/>
    </location>
</feature>
<sequence length="397" mass="43055">MTELIDPNFFERHHAELTQIRHELHRHPELGFQEHETAKRIAAELERLGLPFETGIGKTGIVATVTGERPDNGRHIGLRADMDALPIQELSEHSYTSAVPGRMHACGHDGHTTLLLGVARYLAEHRDFAGTLHLVFQPAEEGLGGGRAMVEEGLFERFPMQAIYALHNWPSLPAGQVAIRPGAIMAATDRLDIRVRGKGGHGGVNPHLSTDPVRMAGALIQSLHSVVARDINPLSPAALSLCGLQGGDLDGFAIIPDEVRISGTARSLDADTQDRMEHAVRRVCEGVAIAHGGDIEIDYQRIFPATINTEAETRHVEACIVQTLGESALIRDVDPSLGGEDFSFMLQRCPGAYFFLGTAKGDTPSPLHNARYDFNDDVIPTGCRLLLAIGLNALATK</sequence>
<dbReference type="InterPro" id="IPR036264">
    <property type="entry name" value="Bact_exopeptidase_dim_dom"/>
</dbReference>
<evidence type="ECO:0000313" key="4">
    <source>
        <dbReference type="EMBL" id="SDN72316.1"/>
    </source>
</evidence>
<dbReference type="STRING" id="416873.SAMN04487951_107213"/>
<feature type="binding site" evidence="2">
    <location>
        <position position="368"/>
    </location>
    <ligand>
        <name>Mn(2+)</name>
        <dbReference type="ChEBI" id="CHEBI:29035"/>
        <label>2</label>
    </ligand>
</feature>
<dbReference type="Pfam" id="PF07687">
    <property type="entry name" value="M20_dimer"/>
    <property type="match status" value="1"/>
</dbReference>
<dbReference type="InterPro" id="IPR002933">
    <property type="entry name" value="Peptidase_M20"/>
</dbReference>
<dbReference type="SUPFAM" id="SSF53187">
    <property type="entry name" value="Zn-dependent exopeptidases"/>
    <property type="match status" value="1"/>
</dbReference>
<dbReference type="PANTHER" id="PTHR11014:SF63">
    <property type="entry name" value="METALLOPEPTIDASE, PUTATIVE (AFU_ORTHOLOGUE AFUA_6G09600)-RELATED"/>
    <property type="match status" value="1"/>
</dbReference>
<feature type="binding site" evidence="2">
    <location>
        <position position="106"/>
    </location>
    <ligand>
        <name>Mn(2+)</name>
        <dbReference type="ChEBI" id="CHEBI:29035"/>
        <label>2</label>
    </ligand>
</feature>
<dbReference type="InterPro" id="IPR017439">
    <property type="entry name" value="Amidohydrolase"/>
</dbReference>
<organism evidence="4 5">
    <name type="scientific">Vreelandella arcis</name>
    <dbReference type="NCBI Taxonomy" id="416873"/>
    <lineage>
        <taxon>Bacteria</taxon>
        <taxon>Pseudomonadati</taxon>
        <taxon>Pseudomonadota</taxon>
        <taxon>Gammaproteobacteria</taxon>
        <taxon>Oceanospirillales</taxon>
        <taxon>Halomonadaceae</taxon>
        <taxon>Vreelandella</taxon>
    </lineage>
</organism>
<comment type="cofactor">
    <cofactor evidence="2">
        <name>Mn(2+)</name>
        <dbReference type="ChEBI" id="CHEBI:29035"/>
    </cofactor>
    <text evidence="2">The Mn(2+) ion enhances activity.</text>
</comment>
<feature type="binding site" evidence="2">
    <location>
        <position position="141"/>
    </location>
    <ligand>
        <name>Mn(2+)</name>
        <dbReference type="ChEBI" id="CHEBI:29035"/>
        <label>2</label>
    </ligand>
</feature>
<evidence type="ECO:0000256" key="2">
    <source>
        <dbReference type="PIRSR" id="PIRSR005962-1"/>
    </source>
</evidence>